<proteinExistence type="predicted"/>
<comment type="caution">
    <text evidence="1">The sequence shown here is derived from an EMBL/GenBank/DDBJ whole genome shotgun (WGS) entry which is preliminary data.</text>
</comment>
<dbReference type="EMBL" id="BSCQ01000057">
    <property type="protein sequence ID" value="GLH46220.1"/>
    <property type="molecule type" value="Genomic_DNA"/>
</dbReference>
<reference evidence="1" key="1">
    <citation type="journal article" date="2021" name="Sci. Rep.">
        <title>An efficient direct screening system for microorganisms that activate plant immune responses based on plant-microbe interactions using cultured plant cells.</title>
        <authorList>
            <person name="Kurokawa M."/>
            <person name="Nakano M."/>
            <person name="Kitahata N."/>
            <person name="Kuchitsu K."/>
            <person name="Furuya T."/>
        </authorList>
    </citation>
    <scope>NUCLEOTIDE SEQUENCE</scope>
    <source>
        <strain evidence="1">RS3R-1</strain>
    </source>
</reference>
<gene>
    <name evidence="1" type="ORF">RS3R1_53080</name>
</gene>
<name>A0ABQ5PS98_9PSED</name>
<reference evidence="1" key="2">
    <citation type="submission" date="2022-11" db="EMBL/GenBank/DDBJ databases">
        <title>Draft genome sequencing of Pseudomonas atacamensis RS3R1.</title>
        <authorList>
            <person name="Furuya T."/>
            <person name="Kaneko H."/>
        </authorList>
    </citation>
    <scope>NUCLEOTIDE SEQUENCE</scope>
    <source>
        <strain evidence="1">RS3R-1</strain>
    </source>
</reference>
<accession>A0ABQ5PS98</accession>
<organism evidence="1 2">
    <name type="scientific">Pseudomonas atacamensis</name>
    <dbReference type="NCBI Taxonomy" id="2565368"/>
    <lineage>
        <taxon>Bacteria</taxon>
        <taxon>Pseudomonadati</taxon>
        <taxon>Pseudomonadota</taxon>
        <taxon>Gammaproteobacteria</taxon>
        <taxon>Pseudomonadales</taxon>
        <taxon>Pseudomonadaceae</taxon>
        <taxon>Pseudomonas</taxon>
    </lineage>
</organism>
<sequence length="50" mass="5413">MGMSVSEVEGLKPMRETPEEVCRAGVIIRAGIAVEATSNRAPKTYKLAQH</sequence>
<evidence type="ECO:0000313" key="2">
    <source>
        <dbReference type="Proteomes" id="UP001145022"/>
    </source>
</evidence>
<keyword evidence="2" id="KW-1185">Reference proteome</keyword>
<protein>
    <submittedName>
        <fullName evidence="1">Uncharacterized protein</fullName>
    </submittedName>
</protein>
<reference evidence="1" key="3">
    <citation type="journal article" date="2023" name="J. Biotechnol.">
        <title>Draft Genome Sequences of Endophytic Pseudomonas Strains, Isolated from the Interior of Brassicaceae Plants.</title>
        <authorList>
            <person name="Kaneko H."/>
            <person name="Furuya T."/>
        </authorList>
    </citation>
    <scope>NUCLEOTIDE SEQUENCE</scope>
    <source>
        <strain evidence="1">RS3R-1</strain>
    </source>
</reference>
<evidence type="ECO:0000313" key="1">
    <source>
        <dbReference type="EMBL" id="GLH46220.1"/>
    </source>
</evidence>
<dbReference type="Proteomes" id="UP001145022">
    <property type="component" value="Unassembled WGS sequence"/>
</dbReference>